<feature type="domain" description="Acetyl xylan esterase" evidence="2">
    <location>
        <begin position="119"/>
        <end position="290"/>
    </location>
</feature>
<dbReference type="Pfam" id="PF05448">
    <property type="entry name" value="AXE1"/>
    <property type="match status" value="1"/>
</dbReference>
<dbReference type="PROSITE" id="PS51257">
    <property type="entry name" value="PROKAR_LIPOPROTEIN"/>
    <property type="match status" value="1"/>
</dbReference>
<evidence type="ECO:0000259" key="2">
    <source>
        <dbReference type="Pfam" id="PF05448"/>
    </source>
</evidence>
<name>A0ABU5EXX7_9BACT</name>
<dbReference type="PANTHER" id="PTHR22946:SF8">
    <property type="entry name" value="ACETYL XYLAN ESTERASE DOMAIN-CONTAINING PROTEIN"/>
    <property type="match status" value="1"/>
</dbReference>
<dbReference type="Proteomes" id="UP001272242">
    <property type="component" value="Unassembled WGS sequence"/>
</dbReference>
<sequence length="697" mass="76672">MPHLRTFVSRRRFLRTAGATPLALACDGCPALAQEKQPTTPLGPLNRFPRTVQEWCVEQVRAAESRGNEVRAKIATKADAEAYVRDVRARVARCFGPFPEKTPLNARVTGQLERDAYTVEKVIFESRPGFHVTANLYVPRAAKQGKKLPGVVGSCGHAHNGKAEPAYQSFSQGLARMGYVVLIFDPIGQGERSQYPHVEKPDRPGVGVGEHLLAGNQQFLVGEFFGSWRAWDGVRALDYLLSRPEVDSRHVGITGNSGGGTMTAWLCGVEPRWTMAAPACFVTTFRRNLENELPADTEQCPPRVLALGLDHADFLACMAPKPVVILAKEKDYFDVRGAEEAFARLRRLYQLLGAEENVKLHIGPTGHGYSIENREAMYQWFNTATGASDVKSEPKLVVEKEEDLYAAPKGQVSELKARTVFSFTAATARQLEDARRVRPGPGPGALAKRVRDALCLPASDRAPDYRILRPVTGRKYPKPFATAYALETEKPAVAVVYRLDDQQHLARPPKNTGGATLYVSHHSADAELRDEPLLAELVNAEPKTAFYACDVRGVGESRPDTCGGTNQFLAAYGSDYFYAAHGVMLDRPYVGQKTFDVLCVLEWLKDVGHKEVHLVAKGWGAVPATFAALLSERVTRVTLKNALTSYADVARAEQYVWPLSCFVPGVLRSFDLPDCYAALAAKKLRLIDPWGANGKPK</sequence>
<gene>
    <name evidence="3" type="ORF">R5W23_001403</name>
</gene>
<dbReference type="SUPFAM" id="SSF53474">
    <property type="entry name" value="alpha/beta-Hydrolases"/>
    <property type="match status" value="2"/>
</dbReference>
<evidence type="ECO:0000313" key="3">
    <source>
        <dbReference type="EMBL" id="MDY3560178.1"/>
    </source>
</evidence>
<proteinExistence type="predicted"/>
<dbReference type="InterPro" id="IPR029058">
    <property type="entry name" value="AB_hydrolase_fold"/>
</dbReference>
<feature type="signal peptide" evidence="1">
    <location>
        <begin position="1"/>
        <end position="33"/>
    </location>
</feature>
<accession>A0ABU5EXX7</accession>
<dbReference type="InterPro" id="IPR050261">
    <property type="entry name" value="FrsA_esterase"/>
</dbReference>
<dbReference type="Gene3D" id="3.40.50.1820">
    <property type="entry name" value="alpha/beta hydrolase"/>
    <property type="match status" value="2"/>
</dbReference>
<feature type="chain" id="PRO_5047023309" evidence="1">
    <location>
        <begin position="34"/>
        <end position="697"/>
    </location>
</feature>
<keyword evidence="4" id="KW-1185">Reference proteome</keyword>
<evidence type="ECO:0000313" key="4">
    <source>
        <dbReference type="Proteomes" id="UP001272242"/>
    </source>
</evidence>
<dbReference type="InterPro" id="IPR006311">
    <property type="entry name" value="TAT_signal"/>
</dbReference>
<dbReference type="EMBL" id="JAXBLV010000176">
    <property type="protein sequence ID" value="MDY3560178.1"/>
    <property type="molecule type" value="Genomic_DNA"/>
</dbReference>
<dbReference type="PROSITE" id="PS51318">
    <property type="entry name" value="TAT"/>
    <property type="match status" value="1"/>
</dbReference>
<organism evidence="3 4">
    <name type="scientific">Gemmata algarum</name>
    <dbReference type="NCBI Taxonomy" id="2975278"/>
    <lineage>
        <taxon>Bacteria</taxon>
        <taxon>Pseudomonadati</taxon>
        <taxon>Planctomycetota</taxon>
        <taxon>Planctomycetia</taxon>
        <taxon>Gemmatales</taxon>
        <taxon>Gemmataceae</taxon>
        <taxon>Gemmata</taxon>
    </lineage>
</organism>
<evidence type="ECO:0000256" key="1">
    <source>
        <dbReference type="SAM" id="SignalP"/>
    </source>
</evidence>
<dbReference type="RefSeq" id="WP_320686808.1">
    <property type="nucleotide sequence ID" value="NZ_JAXBLV010000176.1"/>
</dbReference>
<comment type="caution">
    <text evidence="3">The sequence shown here is derived from an EMBL/GenBank/DDBJ whole genome shotgun (WGS) entry which is preliminary data.</text>
</comment>
<dbReference type="PANTHER" id="PTHR22946">
    <property type="entry name" value="DIENELACTONE HYDROLASE DOMAIN-CONTAINING PROTEIN-RELATED"/>
    <property type="match status" value="1"/>
</dbReference>
<reference evidence="4" key="1">
    <citation type="journal article" date="2023" name="Mar. Drugs">
        <title>Gemmata algarum, a Novel Planctomycete Isolated from an Algal Mat, Displays Antimicrobial Activity.</title>
        <authorList>
            <person name="Kumar G."/>
            <person name="Kallscheuer N."/>
            <person name="Kashif M."/>
            <person name="Ahamad S."/>
            <person name="Jagadeeshwari U."/>
            <person name="Pannikurungottu S."/>
            <person name="Haufschild T."/>
            <person name="Kabuu M."/>
            <person name="Sasikala C."/>
            <person name="Jogler C."/>
            <person name="Ramana C."/>
        </authorList>
    </citation>
    <scope>NUCLEOTIDE SEQUENCE [LARGE SCALE GENOMIC DNA]</scope>
    <source>
        <strain evidence="4">JC673</strain>
    </source>
</reference>
<keyword evidence="1" id="KW-0732">Signal</keyword>
<dbReference type="InterPro" id="IPR008391">
    <property type="entry name" value="AXE1_dom"/>
</dbReference>
<protein>
    <submittedName>
        <fullName evidence="3">Prolyl oligopeptidase family serine peptidase</fullName>
    </submittedName>
</protein>